<accession>A0ABP9QM82</accession>
<dbReference type="EMBL" id="BAABLD010000008">
    <property type="protein sequence ID" value="GAA5164043.1"/>
    <property type="molecule type" value="Genomic_DNA"/>
</dbReference>
<gene>
    <name evidence="3" type="ORF">GCM10025770_17210</name>
</gene>
<dbReference type="InterPro" id="IPR024654">
    <property type="entry name" value="Calcineurin-like_PHP_lpxH"/>
</dbReference>
<protein>
    <submittedName>
        <fullName evidence="3">Metallophosphoesterase family protein</fullName>
    </submittedName>
</protein>
<sequence>MKYAFIADLHSNIEALEAVLHHAAMHGVERRVFLGDLVGYGADPAAVVDRVAACLQDGDLAVMGNHDSAVCARERDAMNDEAQAAVLWTRGQLSAEQLSFLRDLPLILRQDDITCVHASAAEPGRWTYVFDGLAAMRSLEEAGTPWVFSGHVHDPTLFYAGRDGRLLPFLPSEGVAIPVPAHRQWLSIVGSCGQPRDLRPGARYALFDSDQQRLRFFRVPYDATVPAAKIRAAGLAERFALHLEGRA</sequence>
<dbReference type="Pfam" id="PF12850">
    <property type="entry name" value="Metallophos_2"/>
    <property type="match status" value="1"/>
</dbReference>
<comment type="similarity">
    <text evidence="1">Belongs to the metallophosphoesterase superfamily. YfcE family.</text>
</comment>
<dbReference type="PANTHER" id="PTHR42850:SF2">
    <property type="entry name" value="BLL5683 PROTEIN"/>
    <property type="match status" value="1"/>
</dbReference>
<evidence type="ECO:0000256" key="1">
    <source>
        <dbReference type="ARBA" id="ARBA00008950"/>
    </source>
</evidence>
<dbReference type="SUPFAM" id="SSF56300">
    <property type="entry name" value="Metallo-dependent phosphatases"/>
    <property type="match status" value="1"/>
</dbReference>
<organism evidence="3 4">
    <name type="scientific">Viridibacterium curvum</name>
    <dbReference type="NCBI Taxonomy" id="1101404"/>
    <lineage>
        <taxon>Bacteria</taxon>
        <taxon>Pseudomonadati</taxon>
        <taxon>Pseudomonadota</taxon>
        <taxon>Betaproteobacteria</taxon>
        <taxon>Rhodocyclales</taxon>
        <taxon>Rhodocyclaceae</taxon>
        <taxon>Viridibacterium</taxon>
    </lineage>
</organism>
<dbReference type="InterPro" id="IPR029052">
    <property type="entry name" value="Metallo-depent_PP-like"/>
</dbReference>
<feature type="domain" description="Calcineurin-like phosphoesterase" evidence="2">
    <location>
        <begin position="1"/>
        <end position="210"/>
    </location>
</feature>
<evidence type="ECO:0000259" key="2">
    <source>
        <dbReference type="Pfam" id="PF12850"/>
    </source>
</evidence>
<reference evidence="4" key="1">
    <citation type="journal article" date="2019" name="Int. J. Syst. Evol. Microbiol.">
        <title>The Global Catalogue of Microorganisms (GCM) 10K type strain sequencing project: providing services to taxonomists for standard genome sequencing and annotation.</title>
        <authorList>
            <consortium name="The Broad Institute Genomics Platform"/>
            <consortium name="The Broad Institute Genome Sequencing Center for Infectious Disease"/>
            <person name="Wu L."/>
            <person name="Ma J."/>
        </authorList>
    </citation>
    <scope>NUCLEOTIDE SEQUENCE [LARGE SCALE GENOMIC DNA]</scope>
    <source>
        <strain evidence="4">JCM 18715</strain>
    </source>
</reference>
<dbReference type="InterPro" id="IPR011152">
    <property type="entry name" value="Pesterase_MJ0912"/>
</dbReference>
<dbReference type="Gene3D" id="3.60.21.10">
    <property type="match status" value="1"/>
</dbReference>
<dbReference type="PANTHER" id="PTHR42850">
    <property type="entry name" value="METALLOPHOSPHOESTERASE"/>
    <property type="match status" value="1"/>
</dbReference>
<comment type="caution">
    <text evidence="3">The sequence shown here is derived from an EMBL/GenBank/DDBJ whole genome shotgun (WGS) entry which is preliminary data.</text>
</comment>
<proteinExistence type="inferred from homology"/>
<dbReference type="RefSeq" id="WP_345532498.1">
    <property type="nucleotide sequence ID" value="NZ_BAABLD010000008.1"/>
</dbReference>
<evidence type="ECO:0000313" key="3">
    <source>
        <dbReference type="EMBL" id="GAA5164043.1"/>
    </source>
</evidence>
<dbReference type="PIRSF" id="PIRSF000883">
    <property type="entry name" value="Pesterase_MJ0912"/>
    <property type="match status" value="1"/>
</dbReference>
<keyword evidence="4" id="KW-1185">Reference proteome</keyword>
<dbReference type="InterPro" id="IPR050126">
    <property type="entry name" value="Ap4A_hydrolase"/>
</dbReference>
<name>A0ABP9QM82_9RHOO</name>
<dbReference type="Proteomes" id="UP001500547">
    <property type="component" value="Unassembled WGS sequence"/>
</dbReference>
<evidence type="ECO:0000313" key="4">
    <source>
        <dbReference type="Proteomes" id="UP001500547"/>
    </source>
</evidence>